<proteinExistence type="predicted"/>
<organism evidence="1">
    <name type="scientific">Arundo donax</name>
    <name type="common">Giant reed</name>
    <name type="synonym">Donax arundinaceus</name>
    <dbReference type="NCBI Taxonomy" id="35708"/>
    <lineage>
        <taxon>Eukaryota</taxon>
        <taxon>Viridiplantae</taxon>
        <taxon>Streptophyta</taxon>
        <taxon>Embryophyta</taxon>
        <taxon>Tracheophyta</taxon>
        <taxon>Spermatophyta</taxon>
        <taxon>Magnoliopsida</taxon>
        <taxon>Liliopsida</taxon>
        <taxon>Poales</taxon>
        <taxon>Poaceae</taxon>
        <taxon>PACMAD clade</taxon>
        <taxon>Arundinoideae</taxon>
        <taxon>Arundineae</taxon>
        <taxon>Arundo</taxon>
    </lineage>
</organism>
<evidence type="ECO:0000313" key="1">
    <source>
        <dbReference type="EMBL" id="JAD34892.1"/>
    </source>
</evidence>
<protein>
    <submittedName>
        <fullName evidence="1">Uncharacterized protein</fullName>
    </submittedName>
</protein>
<reference evidence="1" key="1">
    <citation type="submission" date="2014-09" db="EMBL/GenBank/DDBJ databases">
        <authorList>
            <person name="Magalhaes I.L.F."/>
            <person name="Oliveira U."/>
            <person name="Santos F.R."/>
            <person name="Vidigal T.H.D.A."/>
            <person name="Brescovit A.D."/>
            <person name="Santos A.J."/>
        </authorList>
    </citation>
    <scope>NUCLEOTIDE SEQUENCE</scope>
    <source>
        <tissue evidence="1">Shoot tissue taken approximately 20 cm above the soil surface</tissue>
    </source>
</reference>
<sequence length="27" mass="3100">MSGRLVQKIQQPIRKSCLLCNQSKNLI</sequence>
<name>A0A0A8ZJ51_ARUDO</name>
<dbReference type="AlphaFoldDB" id="A0A0A8ZJ51"/>
<accession>A0A0A8ZJ51</accession>
<reference evidence="1" key="2">
    <citation type="journal article" date="2015" name="Data Brief">
        <title>Shoot transcriptome of the giant reed, Arundo donax.</title>
        <authorList>
            <person name="Barrero R.A."/>
            <person name="Guerrero F.D."/>
            <person name="Moolhuijzen P."/>
            <person name="Goolsby J.A."/>
            <person name="Tidwell J."/>
            <person name="Bellgard S.E."/>
            <person name="Bellgard M.I."/>
        </authorList>
    </citation>
    <scope>NUCLEOTIDE SEQUENCE</scope>
    <source>
        <tissue evidence="1">Shoot tissue taken approximately 20 cm above the soil surface</tissue>
    </source>
</reference>
<dbReference type="EMBL" id="GBRH01263003">
    <property type="protein sequence ID" value="JAD34892.1"/>
    <property type="molecule type" value="Transcribed_RNA"/>
</dbReference>